<dbReference type="InterPro" id="IPR058240">
    <property type="entry name" value="rSAM_sf"/>
</dbReference>
<dbReference type="SFLD" id="SFLDG01082">
    <property type="entry name" value="B12-binding_domain_containing"/>
    <property type="match status" value="1"/>
</dbReference>
<dbReference type="InterPro" id="IPR023404">
    <property type="entry name" value="rSAM_horseshoe"/>
</dbReference>
<evidence type="ECO:0008006" key="12">
    <source>
        <dbReference type="Google" id="ProtNLM"/>
    </source>
</evidence>
<evidence type="ECO:0000313" key="11">
    <source>
        <dbReference type="Proteomes" id="UP000824366"/>
    </source>
</evidence>
<evidence type="ECO:0000256" key="4">
    <source>
        <dbReference type="ARBA" id="ARBA00022691"/>
    </source>
</evidence>
<dbReference type="SFLD" id="SFLDG01123">
    <property type="entry name" value="methyltransferase_(Class_B)"/>
    <property type="match status" value="1"/>
</dbReference>
<dbReference type="SUPFAM" id="SSF102114">
    <property type="entry name" value="Radical SAM enzymes"/>
    <property type="match status" value="1"/>
</dbReference>
<dbReference type="PROSITE" id="PS51332">
    <property type="entry name" value="B12_BINDING"/>
    <property type="match status" value="1"/>
</dbReference>
<dbReference type="CDD" id="cd01335">
    <property type="entry name" value="Radical_SAM"/>
    <property type="match status" value="1"/>
</dbReference>
<dbReference type="InterPro" id="IPR034466">
    <property type="entry name" value="Methyltransferase_Class_B"/>
</dbReference>
<evidence type="ECO:0000256" key="2">
    <source>
        <dbReference type="ARBA" id="ARBA00022603"/>
    </source>
</evidence>
<accession>A0ABN6D9C4</accession>
<dbReference type="Gene3D" id="3.80.30.20">
    <property type="entry name" value="tm_1862 like domain"/>
    <property type="match status" value="1"/>
</dbReference>
<evidence type="ECO:0000256" key="1">
    <source>
        <dbReference type="ARBA" id="ARBA00001966"/>
    </source>
</evidence>
<dbReference type="EMBL" id="AP024238">
    <property type="protein sequence ID" value="BCO27501.1"/>
    <property type="molecule type" value="Genomic_DNA"/>
</dbReference>
<evidence type="ECO:0000256" key="7">
    <source>
        <dbReference type="ARBA" id="ARBA00023014"/>
    </source>
</evidence>
<dbReference type="InterPro" id="IPR051198">
    <property type="entry name" value="BchE-like"/>
</dbReference>
<dbReference type="SFLD" id="SFLDS00029">
    <property type="entry name" value="Radical_SAM"/>
    <property type="match status" value="1"/>
</dbReference>
<comment type="cofactor">
    <cofactor evidence="1">
        <name>[4Fe-4S] cluster</name>
        <dbReference type="ChEBI" id="CHEBI:49883"/>
    </cofactor>
</comment>
<dbReference type="SMART" id="SM00729">
    <property type="entry name" value="Elp3"/>
    <property type="match status" value="1"/>
</dbReference>
<evidence type="ECO:0000256" key="3">
    <source>
        <dbReference type="ARBA" id="ARBA00022679"/>
    </source>
</evidence>
<keyword evidence="11" id="KW-1185">Reference proteome</keyword>
<dbReference type="InterPro" id="IPR006638">
    <property type="entry name" value="Elp3/MiaA/NifB-like_rSAM"/>
</dbReference>
<dbReference type="RefSeq" id="WP_223912567.1">
    <property type="nucleotide sequence ID" value="NZ_AP024238.1"/>
</dbReference>
<dbReference type="PANTHER" id="PTHR43409:SF7">
    <property type="entry name" value="BLL1977 PROTEIN"/>
    <property type="match status" value="1"/>
</dbReference>
<dbReference type="InterPro" id="IPR007197">
    <property type="entry name" value="rSAM"/>
</dbReference>
<feature type="domain" description="B12-binding" evidence="8">
    <location>
        <begin position="1"/>
        <end position="131"/>
    </location>
</feature>
<keyword evidence="6" id="KW-0408">Iron</keyword>
<reference evidence="10 11" key="1">
    <citation type="journal article" date="2021" name="Microbiol. Spectr.">
        <title>A Single Bacterium Capable of Oxidation and Reduction of Iron at Circumneutral pH.</title>
        <authorList>
            <person name="Kato S."/>
            <person name="Ohkuma M."/>
        </authorList>
    </citation>
    <scope>NUCLEOTIDE SEQUENCE [LARGE SCALE GENOMIC DNA]</scope>
    <source>
        <strain evidence="10 11">MIZ03</strain>
    </source>
</reference>
<dbReference type="PANTHER" id="PTHR43409">
    <property type="entry name" value="ANAEROBIC MAGNESIUM-PROTOPORPHYRIN IX MONOMETHYL ESTER CYCLASE-RELATED"/>
    <property type="match status" value="1"/>
</dbReference>
<keyword evidence="7" id="KW-0411">Iron-sulfur</keyword>
<evidence type="ECO:0000313" key="10">
    <source>
        <dbReference type="EMBL" id="BCO27501.1"/>
    </source>
</evidence>
<name>A0ABN6D9C4_9BURK</name>
<keyword evidence="3" id="KW-0808">Transferase</keyword>
<dbReference type="PROSITE" id="PS51918">
    <property type="entry name" value="RADICAL_SAM"/>
    <property type="match status" value="1"/>
</dbReference>
<evidence type="ECO:0000259" key="8">
    <source>
        <dbReference type="PROSITE" id="PS51332"/>
    </source>
</evidence>
<sequence length="448" mass="51598">MRLTLVHPAIGHRLGERYIRSWQMESLPIAALAGLTPSDIELTFYDDRMEKIPFDEPTDAVAIPVETYTAARAYQIASEYRRRRVPVVMGGFHATLMPDEVSRYAEGVVTGEAEAVWSEVIDDLRHGRLQRRYHGEQRHLAQIRVDRRLFQGKRYLPIGLIETGRGCKFPCEFCAIQTFFSRTYRSRPVEDVVAEVAAIKHEKKLFFFVDDNFAGDMKAGRALLAELAKQKVRWITQMSINAAHDEDFLQQMRQAGCCGVLIGFESLDEANLRLMNKRFNTMGGGYRQALANLRRHGLFVYGTFVFGYEHDTLTSFDQAVDFASEEGMYIAAFNHLTPFPGTPLYQRLQTEGRLRYDAWWLDPAYRYNELPFLPKAMSPQDVTLGCVAARKRFYGWPNILRRSLHHWRDSFVLRNFFLVNAMHRNEISLRNGYPLGDEAWSGSLLEAQ</sequence>
<keyword evidence="2" id="KW-0489">Methyltransferase</keyword>
<protein>
    <recommendedName>
        <fullName evidence="12">B12-binding domain-containing radical SAM protein</fullName>
    </recommendedName>
</protein>
<keyword evidence="5" id="KW-0479">Metal-binding</keyword>
<dbReference type="InterPro" id="IPR006158">
    <property type="entry name" value="Cobalamin-bd"/>
</dbReference>
<evidence type="ECO:0000259" key="9">
    <source>
        <dbReference type="PROSITE" id="PS51918"/>
    </source>
</evidence>
<dbReference type="Pfam" id="PF04055">
    <property type="entry name" value="Radical_SAM"/>
    <property type="match status" value="1"/>
</dbReference>
<keyword evidence="4" id="KW-0949">S-adenosyl-L-methionine</keyword>
<evidence type="ECO:0000256" key="5">
    <source>
        <dbReference type="ARBA" id="ARBA00022723"/>
    </source>
</evidence>
<dbReference type="Gene3D" id="3.40.50.280">
    <property type="entry name" value="Cobalamin-binding domain"/>
    <property type="match status" value="1"/>
</dbReference>
<proteinExistence type="predicted"/>
<gene>
    <name evidence="10" type="ORF">MIZ03_2389</name>
</gene>
<feature type="domain" description="Radical SAM core" evidence="9">
    <location>
        <begin position="153"/>
        <end position="380"/>
    </location>
</feature>
<dbReference type="Proteomes" id="UP000824366">
    <property type="component" value="Chromosome"/>
</dbReference>
<evidence type="ECO:0000256" key="6">
    <source>
        <dbReference type="ARBA" id="ARBA00023004"/>
    </source>
</evidence>
<organism evidence="10 11">
    <name type="scientific">Rhodoferax lithotrophicus</name>
    <dbReference type="NCBI Taxonomy" id="2798804"/>
    <lineage>
        <taxon>Bacteria</taxon>
        <taxon>Pseudomonadati</taxon>
        <taxon>Pseudomonadota</taxon>
        <taxon>Betaproteobacteria</taxon>
        <taxon>Burkholderiales</taxon>
        <taxon>Comamonadaceae</taxon>
        <taxon>Rhodoferax</taxon>
    </lineage>
</organism>